<dbReference type="Pfam" id="PF13922">
    <property type="entry name" value="PHD_3"/>
    <property type="match status" value="1"/>
</dbReference>
<dbReference type="InterPro" id="IPR024811">
    <property type="entry name" value="ASX/ASX-like"/>
</dbReference>
<evidence type="ECO:0000256" key="1">
    <source>
        <dbReference type="ARBA" id="ARBA00004123"/>
    </source>
</evidence>
<comment type="caution">
    <text evidence="12">The sequence shown here is derived from an EMBL/GenBank/DDBJ whole genome shotgun (WGS) entry which is preliminary data.</text>
</comment>
<evidence type="ECO:0000256" key="4">
    <source>
        <dbReference type="ARBA" id="ARBA00022723"/>
    </source>
</evidence>
<keyword evidence="4" id="KW-0479">Metal-binding</keyword>
<evidence type="ECO:0000256" key="8">
    <source>
        <dbReference type="ARBA" id="ARBA00023163"/>
    </source>
</evidence>
<dbReference type="AlphaFoldDB" id="A0AAW2HWF1"/>
<name>A0AAW2HWF1_9NEOP</name>
<dbReference type="Pfam" id="PF13919">
    <property type="entry name" value="ASXH"/>
    <property type="match status" value="1"/>
</dbReference>
<feature type="compositionally biased region" description="Basic and acidic residues" evidence="10">
    <location>
        <begin position="412"/>
        <end position="427"/>
    </location>
</feature>
<feature type="compositionally biased region" description="Basic and acidic residues" evidence="10">
    <location>
        <begin position="466"/>
        <end position="476"/>
    </location>
</feature>
<evidence type="ECO:0000259" key="11">
    <source>
        <dbReference type="PROSITE" id="PS51916"/>
    </source>
</evidence>
<feature type="compositionally biased region" description="Basic and acidic residues" evidence="10">
    <location>
        <begin position="1"/>
        <end position="13"/>
    </location>
</feature>
<evidence type="ECO:0000256" key="6">
    <source>
        <dbReference type="ARBA" id="ARBA00022833"/>
    </source>
</evidence>
<feature type="domain" description="DEUBAD" evidence="11">
    <location>
        <begin position="133"/>
        <end position="246"/>
    </location>
</feature>
<evidence type="ECO:0000256" key="2">
    <source>
        <dbReference type="ARBA" id="ARBA00006391"/>
    </source>
</evidence>
<keyword evidence="5" id="KW-0863">Zinc-finger</keyword>
<dbReference type="GO" id="GO:0008270">
    <property type="term" value="F:zinc ion binding"/>
    <property type="evidence" value="ECO:0007669"/>
    <property type="project" value="UniProtKB-KW"/>
</dbReference>
<feature type="compositionally biased region" description="Polar residues" evidence="10">
    <location>
        <begin position="759"/>
        <end position="771"/>
    </location>
</feature>
<keyword evidence="8" id="KW-0804">Transcription</keyword>
<feature type="compositionally biased region" description="Acidic residues" evidence="10">
    <location>
        <begin position="387"/>
        <end position="411"/>
    </location>
</feature>
<dbReference type="InterPro" id="IPR026905">
    <property type="entry name" value="ASX-like_PHD"/>
</dbReference>
<evidence type="ECO:0000256" key="3">
    <source>
        <dbReference type="ARBA" id="ARBA00022491"/>
    </source>
</evidence>
<dbReference type="GO" id="GO:0003682">
    <property type="term" value="F:chromatin binding"/>
    <property type="evidence" value="ECO:0007669"/>
    <property type="project" value="TreeGrafter"/>
</dbReference>
<evidence type="ECO:0000256" key="5">
    <source>
        <dbReference type="ARBA" id="ARBA00022771"/>
    </source>
</evidence>
<dbReference type="InterPro" id="IPR028020">
    <property type="entry name" value="ASX_DEUBAD_dom"/>
</dbReference>
<protein>
    <recommendedName>
        <fullName evidence="11">DEUBAD domain-containing protein</fullName>
    </recommendedName>
</protein>
<keyword evidence="3" id="KW-0678">Repressor</keyword>
<dbReference type="GO" id="GO:0035517">
    <property type="term" value="C:PR-DUB complex"/>
    <property type="evidence" value="ECO:0007669"/>
    <property type="project" value="TreeGrafter"/>
</dbReference>
<evidence type="ECO:0000313" key="12">
    <source>
        <dbReference type="EMBL" id="KAL0274370.1"/>
    </source>
</evidence>
<reference evidence="12" key="1">
    <citation type="journal article" date="2024" name="Gigascience">
        <title>Chromosome-level genome of the poultry shaft louse Menopon gallinae provides insight into the host-switching and adaptive evolution of parasitic lice.</title>
        <authorList>
            <person name="Xu Y."/>
            <person name="Ma L."/>
            <person name="Liu S."/>
            <person name="Liang Y."/>
            <person name="Liu Q."/>
            <person name="He Z."/>
            <person name="Tian L."/>
            <person name="Duan Y."/>
            <person name="Cai W."/>
            <person name="Li H."/>
            <person name="Song F."/>
        </authorList>
    </citation>
    <scope>NUCLEOTIDE SEQUENCE</scope>
    <source>
        <strain evidence="12">Cailab_2023a</strain>
    </source>
</reference>
<feature type="compositionally biased region" description="Basic residues" evidence="10">
    <location>
        <begin position="24"/>
        <end position="43"/>
    </location>
</feature>
<comment type="subcellular location">
    <subcellularLocation>
        <location evidence="1">Nucleus</location>
    </subcellularLocation>
</comment>
<evidence type="ECO:0000256" key="9">
    <source>
        <dbReference type="ARBA" id="ARBA00023242"/>
    </source>
</evidence>
<dbReference type="GO" id="GO:0009887">
    <property type="term" value="P:animal organ morphogenesis"/>
    <property type="evidence" value="ECO:0007669"/>
    <property type="project" value="TreeGrafter"/>
</dbReference>
<evidence type="ECO:0000256" key="10">
    <source>
        <dbReference type="SAM" id="MobiDB-lite"/>
    </source>
</evidence>
<dbReference type="PANTHER" id="PTHR13578:SF20">
    <property type="entry name" value="POLYCOMB PROTEIN ASX"/>
    <property type="match status" value="1"/>
</dbReference>
<keyword evidence="6" id="KW-0862">Zinc</keyword>
<feature type="compositionally biased region" description="Pro residues" evidence="10">
    <location>
        <begin position="675"/>
        <end position="684"/>
    </location>
</feature>
<keyword evidence="7" id="KW-0805">Transcription regulation</keyword>
<dbReference type="EMBL" id="JARGDH010000003">
    <property type="protein sequence ID" value="KAL0274370.1"/>
    <property type="molecule type" value="Genomic_DNA"/>
</dbReference>
<dbReference type="GO" id="GO:0003677">
    <property type="term" value="F:DNA binding"/>
    <property type="evidence" value="ECO:0007669"/>
    <property type="project" value="InterPro"/>
</dbReference>
<feature type="region of interest" description="Disordered" evidence="10">
    <location>
        <begin position="1"/>
        <end position="53"/>
    </location>
</feature>
<feature type="region of interest" description="Disordered" evidence="10">
    <location>
        <begin position="873"/>
        <end position="908"/>
    </location>
</feature>
<sequence>MDNTETKTTDDSAKCMNVKISQSHSKKIVKHALRQQAKRRRKNTTIAAGTSAPLPSYPRVVVKSLAGPSSSKSKEAEVPAPETTHPKKPLTSKEVLASIPGFPIKQRKRTSKKVSFAEQLKQMREGYVDVETPDSILCAVDIKSLVNNNTFGMLPPLYQQKLVQLLPEVDRTSATILPDGTVQLSNSALNNEFFARACELWKERLAKGEFTPENQQRLKAEREKDRSRLDPWKLKNFEPIWGCKSEREPTPPRPPIKTTIKLRSTSSSSSKKPQTIRAIGAVTRAITSYRQKSKSKRPAANKKEAKTVKKLKLAETVVSDKPSTSECDDSAREEEILNITPTKEEKNIDVEVTVEVEEQEPVTEELIKPEVGTEVEEEVSTPVAAESAEEVVESAENEDFPEVEEDTVVNEDVVKEDEPAEENHELPVEENAPSVYPSCSGLQVVASSSEAEEAGPVKGEEETDDQEMKQEEKSEELKVDETVEEVSEEMNIIGSEITEEEFKSEMEDMNILEDDEENYILEENSLAEASEVMEALCIQTKAEGGDLLQVPEAGNCWDVDSTENLLNETETEETLRLDWRMETEKVESGELNTVQLFQDFSKLDIGVQLTEAVAKTESLVSSTVGTSQGFVEPPPVTTSSPPATIVCLPSMVSTVTPAPVPSTSSVQKIVTNPIPFIPVNPNPRPKTGGKEKGNRNSRSASNKPPPGAVNLERSYQICQAVIQSSPNRDQLKAQLKPPPSMLASAVSGAAAKRGESSKKATTSATQYSAVTSSKNGIGKVFTSTLPSGSGNLSKTGLPGKVNSLRPALRQPSSPVMVRHVFTSSQGIPVTMAVLPHSQGTVFSEGLEHQSPHVGQYILVQRTGVGDPQQVYSGLKGTPPRASSAPPSNMNQVHGHAGGRDRPASVDGQRSGSLLVQCPNPGVQAVTRRPPRLAGGLVCNEIGDIDQPPASGSYPAHKESVSGTDSCACNLKAMIECVKCGAFCHDDCIGPSKLCVACIIR</sequence>
<feature type="region of interest" description="Disordered" evidence="10">
    <location>
        <begin position="243"/>
        <end position="278"/>
    </location>
</feature>
<organism evidence="12">
    <name type="scientific">Menopon gallinae</name>
    <name type="common">poultry shaft louse</name>
    <dbReference type="NCBI Taxonomy" id="328185"/>
    <lineage>
        <taxon>Eukaryota</taxon>
        <taxon>Metazoa</taxon>
        <taxon>Ecdysozoa</taxon>
        <taxon>Arthropoda</taxon>
        <taxon>Hexapoda</taxon>
        <taxon>Insecta</taxon>
        <taxon>Pterygota</taxon>
        <taxon>Neoptera</taxon>
        <taxon>Paraneoptera</taxon>
        <taxon>Psocodea</taxon>
        <taxon>Troctomorpha</taxon>
        <taxon>Phthiraptera</taxon>
        <taxon>Amblycera</taxon>
        <taxon>Menoponidae</taxon>
        <taxon>Menopon</taxon>
    </lineage>
</organism>
<feature type="region of interest" description="Disordered" evidence="10">
    <location>
        <begin position="673"/>
        <end position="709"/>
    </location>
</feature>
<evidence type="ECO:0000256" key="7">
    <source>
        <dbReference type="ARBA" id="ARBA00023015"/>
    </source>
</evidence>
<feature type="region of interest" description="Disordered" evidence="10">
    <location>
        <begin position="727"/>
        <end position="771"/>
    </location>
</feature>
<feature type="region of interest" description="Disordered" evidence="10">
    <location>
        <begin position="356"/>
        <end position="476"/>
    </location>
</feature>
<dbReference type="PROSITE" id="PS51916">
    <property type="entry name" value="DEUBAD"/>
    <property type="match status" value="1"/>
</dbReference>
<feature type="compositionally biased region" description="Low complexity" evidence="10">
    <location>
        <begin position="256"/>
        <end position="276"/>
    </location>
</feature>
<proteinExistence type="inferred from homology"/>
<comment type="similarity">
    <text evidence="2">Belongs to the Asx family.</text>
</comment>
<keyword evidence="9" id="KW-0539">Nucleus</keyword>
<dbReference type="PANTHER" id="PTHR13578">
    <property type="entry name" value="ADDITIONAL SEX COMBS LIKE PROTEIN ASXL"/>
    <property type="match status" value="1"/>
</dbReference>
<dbReference type="GO" id="GO:0045944">
    <property type="term" value="P:positive regulation of transcription by RNA polymerase II"/>
    <property type="evidence" value="ECO:0007669"/>
    <property type="project" value="TreeGrafter"/>
</dbReference>
<dbReference type="InterPro" id="IPR044867">
    <property type="entry name" value="DEUBAD_dom"/>
</dbReference>
<accession>A0AAW2HWF1</accession>
<gene>
    <name evidence="12" type="ORF">PYX00_006815</name>
</gene>
<feature type="region of interest" description="Disordered" evidence="10">
    <location>
        <begin position="66"/>
        <end position="91"/>
    </location>
</feature>